<dbReference type="PANTHER" id="PTHR33064:SF39">
    <property type="match status" value="1"/>
</dbReference>
<dbReference type="PANTHER" id="PTHR33064">
    <property type="entry name" value="POL PROTEIN"/>
    <property type="match status" value="1"/>
</dbReference>
<dbReference type="Pfam" id="PF00078">
    <property type="entry name" value="RVT_1"/>
    <property type="match status" value="1"/>
</dbReference>
<evidence type="ECO:0000313" key="3">
    <source>
        <dbReference type="Proteomes" id="UP000765509"/>
    </source>
</evidence>
<keyword evidence="3" id="KW-1185">Reference proteome</keyword>
<dbReference type="AlphaFoldDB" id="A0A9Q3E6H0"/>
<proteinExistence type="predicted"/>
<dbReference type="InterPro" id="IPR051320">
    <property type="entry name" value="Viral_Replic_Matur_Polypro"/>
</dbReference>
<feature type="domain" description="Reverse transcriptase" evidence="1">
    <location>
        <begin position="326"/>
        <end position="482"/>
    </location>
</feature>
<dbReference type="InterPro" id="IPR043502">
    <property type="entry name" value="DNA/RNA_pol_sf"/>
</dbReference>
<dbReference type="EMBL" id="AVOT02025488">
    <property type="protein sequence ID" value="MBW0516796.1"/>
    <property type="molecule type" value="Genomic_DNA"/>
</dbReference>
<dbReference type="CDD" id="cd01647">
    <property type="entry name" value="RT_LTR"/>
    <property type="match status" value="1"/>
</dbReference>
<organism evidence="2 3">
    <name type="scientific">Austropuccinia psidii MF-1</name>
    <dbReference type="NCBI Taxonomy" id="1389203"/>
    <lineage>
        <taxon>Eukaryota</taxon>
        <taxon>Fungi</taxon>
        <taxon>Dikarya</taxon>
        <taxon>Basidiomycota</taxon>
        <taxon>Pucciniomycotina</taxon>
        <taxon>Pucciniomycetes</taxon>
        <taxon>Pucciniales</taxon>
        <taxon>Sphaerophragmiaceae</taxon>
        <taxon>Austropuccinia</taxon>
    </lineage>
</organism>
<gene>
    <name evidence="2" type="ORF">O181_056511</name>
</gene>
<evidence type="ECO:0000259" key="1">
    <source>
        <dbReference type="Pfam" id="PF00078"/>
    </source>
</evidence>
<evidence type="ECO:0000313" key="2">
    <source>
        <dbReference type="EMBL" id="MBW0516796.1"/>
    </source>
</evidence>
<protein>
    <recommendedName>
        <fullName evidence="1">Reverse transcriptase domain-containing protein</fullName>
    </recommendedName>
</protein>
<reference evidence="2" key="1">
    <citation type="submission" date="2021-03" db="EMBL/GenBank/DDBJ databases">
        <title>Draft genome sequence of rust myrtle Austropuccinia psidii MF-1, a brazilian biotype.</title>
        <authorList>
            <person name="Quecine M.C."/>
            <person name="Pachon D.M.R."/>
            <person name="Bonatelli M.L."/>
            <person name="Correr F.H."/>
            <person name="Franceschini L.M."/>
            <person name="Leite T.F."/>
            <person name="Margarido G.R.A."/>
            <person name="Almeida C.A."/>
            <person name="Ferrarezi J.A."/>
            <person name="Labate C.A."/>
        </authorList>
    </citation>
    <scope>NUCLEOTIDE SEQUENCE</scope>
    <source>
        <strain evidence="2">MF-1</strain>
    </source>
</reference>
<dbReference type="InterPro" id="IPR000477">
    <property type="entry name" value="RT_dom"/>
</dbReference>
<comment type="caution">
    <text evidence="2">The sequence shown here is derived from an EMBL/GenBank/DDBJ whole genome shotgun (WGS) entry which is preliminary data.</text>
</comment>
<dbReference type="OrthoDB" id="9950135at2759"/>
<dbReference type="InterPro" id="IPR043128">
    <property type="entry name" value="Rev_trsase/Diguanyl_cyclase"/>
</dbReference>
<accession>A0A9Q3E6H0</accession>
<dbReference type="SUPFAM" id="SSF56672">
    <property type="entry name" value="DNA/RNA polymerases"/>
    <property type="match status" value="1"/>
</dbReference>
<dbReference type="Gene3D" id="3.10.10.10">
    <property type="entry name" value="HIV Type 1 Reverse Transcriptase, subunit A, domain 1"/>
    <property type="match status" value="1"/>
</dbReference>
<name>A0A9Q3E6H0_9BASI</name>
<dbReference type="Gene3D" id="3.30.70.270">
    <property type="match status" value="2"/>
</dbReference>
<dbReference type="Proteomes" id="UP000765509">
    <property type="component" value="Unassembled WGS sequence"/>
</dbReference>
<sequence length="554" mass="64541">MSTPLNQNEGTRIPNPQVFEVENSQLKNESFTSFHNMEPSMGQELVKEVPELKEWPHFSGEGEYDHMEFIRGYHMIKEDFALPEILVTARFNTLFTRSAHIWYIKLRQAHGHQMETAFENSKFNADKDKVFPWFCQQKDRLTALYPYMSEFMIHRRTLRQCQGDLEHAVKSRTTEESSEEDIINITQEVTTRARIGSRQVPVIKVAPVSLELERFKYEQLNEAEISLHLTDSQENELSALLYDHREGFASDKEPLVEIVGHEFDIIFNIERPYPPLLRRTAYPESPKSREALEIHINEILDLGVIREVGHNEEVEITTPVIAARNNGKYRMVEELTALSTYTVPDMYPIPKIQISLTQKSQAVYITTMDDLKGFHQNVVTQSARRYLRIIVHFVVYEYLRMPFGIKNVPSHFQRIMNEMFPEELSEGQLIIYIDDIIVCSKTWEEHMNRLSRVLTKTQSVNMKISLKKFHLRFKELKALGHVVSGLSLGIDKNKVVAVLLKPIPQNKKEIESFLGFSGYYRQQIKDFASIARPLYKLCDKDTVFEMTVDRVKAF</sequence>